<evidence type="ECO:0000256" key="1">
    <source>
        <dbReference type="ARBA" id="ARBA00004168"/>
    </source>
</evidence>
<dbReference type="SUPFAM" id="SSF49401">
    <property type="entry name" value="Bacterial adhesins"/>
    <property type="match status" value="2"/>
</dbReference>
<feature type="transmembrane region" description="Helical" evidence="8">
    <location>
        <begin position="1005"/>
        <end position="1022"/>
    </location>
</feature>
<dbReference type="InterPro" id="IPR013783">
    <property type="entry name" value="Ig-like_fold"/>
</dbReference>
<feature type="compositionally biased region" description="Polar residues" evidence="7">
    <location>
        <begin position="961"/>
        <end position="980"/>
    </location>
</feature>
<keyword evidence="6" id="KW-0572">Peptidoglycan-anchor</keyword>
<dbReference type="Pfam" id="PF17961">
    <property type="entry name" value="Big_8"/>
    <property type="match status" value="1"/>
</dbReference>
<evidence type="ECO:0000256" key="8">
    <source>
        <dbReference type="SAM" id="Phobius"/>
    </source>
</evidence>
<dbReference type="InterPro" id="IPR008966">
    <property type="entry name" value="Adhesion_dom_sf"/>
</dbReference>
<dbReference type="EMBL" id="JBFRHK010000014">
    <property type="protein sequence ID" value="MEX3747319.1"/>
    <property type="molecule type" value="Genomic_DNA"/>
</dbReference>
<keyword evidence="3" id="KW-0134">Cell wall</keyword>
<feature type="compositionally biased region" description="Polar residues" evidence="7">
    <location>
        <begin position="51"/>
        <end position="60"/>
    </location>
</feature>
<dbReference type="CDD" id="cd00222">
    <property type="entry name" value="CollagenBindB"/>
    <property type="match status" value="1"/>
</dbReference>
<dbReference type="Proteomes" id="UP001558534">
    <property type="component" value="Unassembled WGS sequence"/>
</dbReference>
<evidence type="ECO:0000256" key="9">
    <source>
        <dbReference type="SAM" id="SignalP"/>
    </source>
</evidence>
<feature type="compositionally biased region" description="Basic and acidic residues" evidence="7">
    <location>
        <begin position="924"/>
        <end position="960"/>
    </location>
</feature>
<gene>
    <name evidence="11" type="ORF">AB1300_19605</name>
</gene>
<accession>A0ABV3W2A5</accession>
<evidence type="ECO:0000256" key="7">
    <source>
        <dbReference type="SAM" id="MobiDB-lite"/>
    </source>
</evidence>
<dbReference type="RefSeq" id="WP_368637866.1">
    <property type="nucleotide sequence ID" value="NZ_JBFRHK010000014.1"/>
</dbReference>
<dbReference type="Gene3D" id="2.60.40.740">
    <property type="match status" value="1"/>
</dbReference>
<dbReference type="InterPro" id="IPR008454">
    <property type="entry name" value="Collagen-bd_Cna-like_B-typ_dom"/>
</dbReference>
<evidence type="ECO:0000256" key="5">
    <source>
        <dbReference type="ARBA" id="ARBA00022729"/>
    </source>
</evidence>
<comment type="similarity">
    <text evidence="2">Belongs to the serine-aspartate repeat-containing protein (SDr) family.</text>
</comment>
<sequence length="1029" mass="113193">MKKLNIVAILLLIVLQTVLSPISVFASEADANIGAPGTTETKSFEEPTVEVNGTNANDSKGGSDGAIEQENSVVSPKQLENPSAPVDNSSTLTDSPSTSMDNSSTLTVDPSAPIDNSSTLTDSQNAPADKPSILADEAKTVGEDSNAAKPEQTQTNTPPVEKAREHSNTGLIDSAKITKTDLIYGEQTGVSVTFSEKPGLKLKSGDTLTMTLPPELRGFNKTINLDDYGSCNVTNEQVVCTFNSKVDQRENITGYFNFTIMATNVEYGVTKTIDTSFGTDLSAQAVAVTHPKSDGSRIFFYKAGDIMPENADEVRWFLVFNGKKEYLESDIVLQDTSKGGQQIQRDSFYINTSGQLGNHRFTLEEFESKGYGSISFTSDNSFNVVIYSEYASFSEFAVGYKTTITADGLKEEYFKNEYDLTYKVYNKTEVHEKNVAQVKNISANGGAVGDLPAKGTLRILKHIEGHKEQVIPNVQFKVFSSDGQQIGDQYKTDDKGMVEVPNLKAGEYYVLEVSAPEYVTFDASKKIPFTMETDAAKGIELPISNGLKKTTIEGTKTWSNDREQDRPSDIKVDLLKDGEVIATKAVTAENGWKYSFENLDQYTVDGKEIKYAVKEQTVAGYESKVEGYNIVNTKIPKGSIVLTKINADTKDKLEGVEFTLIDDEGKVIAEKLVTNKDGQIKVNNLLPGKYAFVETKALYGYKPLHEKMEFTIENDQKEDVQVTVENSYNKTTVVLTKHAKDEQGPVLPDAEFKLINQEGKEVVIKLVTDKDGQIKVDNLLPGKYAFVETKAPKGYQLDVKPIDFEVTLVNEESVIQLKAVNQAEPSKEIEKPVKPISPEKPVEPGEKPTTPEKPVEPGEKPTTPEKPVEPGEKPTTPEKPVEPGEKPKTPEKPVEPGEKPITPEKPMGPNEKPKTPEKPVGPSEEPKDPKNEGNVVEEPKTQEKPETSVELSEKPNDSKNESNVVEMSSNEQTNNVVQNQKVDKKDQDTPNQAKRLPQTGESNTTLYQVLGLILVALAYLLLRRSRREI</sequence>
<feature type="chain" id="PRO_5045807952" evidence="9">
    <location>
        <begin position="27"/>
        <end position="1029"/>
    </location>
</feature>
<keyword evidence="5 9" id="KW-0732">Signal</keyword>
<reference evidence="11 12" key="1">
    <citation type="submission" date="2024-07" db="EMBL/GenBank/DDBJ databases">
        <title>Characterization of a bacterium isolated from hydrolysated instant sea cucumber by whole-genome sequencing and metabolomics.</title>
        <authorList>
            <person name="Luo X."/>
            <person name="Zhang Z."/>
            <person name="Zheng Z."/>
            <person name="Zhang W."/>
            <person name="Ming T."/>
            <person name="Jiao L."/>
            <person name="Su X."/>
            <person name="Kong F."/>
            <person name="Xu J."/>
        </authorList>
    </citation>
    <scope>NUCLEOTIDE SEQUENCE [LARGE SCALE GENOMIC DNA]</scope>
    <source>
        <strain evidence="11 12">XL-2024</strain>
    </source>
</reference>
<organism evidence="11 12">
    <name type="scientific">Lysinibacillus xylanilyticus</name>
    <dbReference type="NCBI Taxonomy" id="582475"/>
    <lineage>
        <taxon>Bacteria</taxon>
        <taxon>Bacillati</taxon>
        <taxon>Bacillota</taxon>
        <taxon>Bacilli</taxon>
        <taxon>Bacillales</taxon>
        <taxon>Bacillaceae</taxon>
        <taxon>Lysinibacillus</taxon>
    </lineage>
</organism>
<feature type="region of interest" description="Disordered" evidence="7">
    <location>
        <begin position="142"/>
        <end position="168"/>
    </location>
</feature>
<dbReference type="PANTHER" id="PTHR36108">
    <property type="entry name" value="COLOSSIN-B-RELATED"/>
    <property type="match status" value="1"/>
</dbReference>
<dbReference type="Pfam" id="PF00746">
    <property type="entry name" value="Gram_pos_anchor"/>
    <property type="match status" value="1"/>
</dbReference>
<keyword evidence="8" id="KW-1133">Transmembrane helix</keyword>
<evidence type="ECO:0000256" key="2">
    <source>
        <dbReference type="ARBA" id="ARBA00007257"/>
    </source>
</evidence>
<evidence type="ECO:0000256" key="3">
    <source>
        <dbReference type="ARBA" id="ARBA00022512"/>
    </source>
</evidence>
<feature type="region of interest" description="Disordered" evidence="7">
    <location>
        <begin position="822"/>
        <end position="999"/>
    </location>
</feature>
<dbReference type="InterPro" id="IPR008456">
    <property type="entry name" value="Collagen-bd_dom"/>
</dbReference>
<dbReference type="SUPFAM" id="SSF49478">
    <property type="entry name" value="Cna protein B-type domain"/>
    <property type="match status" value="4"/>
</dbReference>
<evidence type="ECO:0000256" key="6">
    <source>
        <dbReference type="ARBA" id="ARBA00023088"/>
    </source>
</evidence>
<keyword evidence="8" id="KW-0472">Membrane</keyword>
<feature type="signal peptide" evidence="9">
    <location>
        <begin position="1"/>
        <end position="26"/>
    </location>
</feature>
<dbReference type="PANTHER" id="PTHR36108:SF13">
    <property type="entry name" value="COLOSSIN-B-RELATED"/>
    <property type="match status" value="1"/>
</dbReference>
<dbReference type="InterPro" id="IPR041033">
    <property type="entry name" value="SpaA_PFL_dom_1"/>
</dbReference>
<keyword evidence="12" id="KW-1185">Reference proteome</keyword>
<feature type="compositionally biased region" description="Polar residues" evidence="7">
    <location>
        <begin position="69"/>
        <end position="126"/>
    </location>
</feature>
<name>A0ABV3W2A5_9BACI</name>
<dbReference type="Gene3D" id="2.60.40.1140">
    <property type="entry name" value="Collagen-binding surface protein Cna, B-type domain"/>
    <property type="match status" value="1"/>
</dbReference>
<dbReference type="Pfam" id="PF05738">
    <property type="entry name" value="Cna_B"/>
    <property type="match status" value="1"/>
</dbReference>
<keyword evidence="4" id="KW-0964">Secreted</keyword>
<evidence type="ECO:0000259" key="10">
    <source>
        <dbReference type="PROSITE" id="PS50847"/>
    </source>
</evidence>
<feature type="domain" description="Gram-positive cocci surface proteins LPxTG" evidence="10">
    <location>
        <begin position="996"/>
        <end position="1029"/>
    </location>
</feature>
<protein>
    <submittedName>
        <fullName evidence="11">SpaA isopeptide-forming pilin-related protein</fullName>
    </submittedName>
</protein>
<comment type="caution">
    <text evidence="11">The sequence shown here is derived from an EMBL/GenBank/DDBJ whole genome shotgun (WGS) entry which is preliminary data.</text>
</comment>
<dbReference type="InterPro" id="IPR019931">
    <property type="entry name" value="LPXTG_anchor"/>
</dbReference>
<dbReference type="InterPro" id="IPR041171">
    <property type="entry name" value="SDR_Ig"/>
</dbReference>
<evidence type="ECO:0000256" key="4">
    <source>
        <dbReference type="ARBA" id="ARBA00022525"/>
    </source>
</evidence>
<dbReference type="PROSITE" id="PS50847">
    <property type="entry name" value="GRAM_POS_ANCHORING"/>
    <property type="match status" value="1"/>
</dbReference>
<evidence type="ECO:0000313" key="12">
    <source>
        <dbReference type="Proteomes" id="UP001558534"/>
    </source>
</evidence>
<dbReference type="Pfam" id="PF05737">
    <property type="entry name" value="Collagen_bind"/>
    <property type="match status" value="1"/>
</dbReference>
<dbReference type="Gene3D" id="2.60.40.10">
    <property type="entry name" value="Immunoglobulins"/>
    <property type="match status" value="3"/>
</dbReference>
<proteinExistence type="inferred from homology"/>
<keyword evidence="8" id="KW-0812">Transmembrane</keyword>
<feature type="region of interest" description="Disordered" evidence="7">
    <location>
        <begin position="32"/>
        <end position="130"/>
    </location>
</feature>
<dbReference type="Gene3D" id="2.60.40.1280">
    <property type="match status" value="1"/>
</dbReference>
<dbReference type="InterPro" id="IPR011252">
    <property type="entry name" value="Fibrogen-bd_dom1"/>
</dbReference>
<comment type="subcellular location">
    <subcellularLocation>
        <location evidence="1">Secreted</location>
        <location evidence="1">Cell wall</location>
        <topology evidence="1">Peptidoglycan-anchor</topology>
    </subcellularLocation>
</comment>
<evidence type="ECO:0000313" key="11">
    <source>
        <dbReference type="EMBL" id="MEX3747319.1"/>
    </source>
</evidence>
<dbReference type="Pfam" id="PF17802">
    <property type="entry name" value="SpaA"/>
    <property type="match status" value="3"/>
</dbReference>
<feature type="compositionally biased region" description="Basic and acidic residues" evidence="7">
    <location>
        <begin position="840"/>
        <end position="902"/>
    </location>
</feature>
<dbReference type="NCBIfam" id="TIGR01167">
    <property type="entry name" value="LPXTG_anchor"/>
    <property type="match status" value="1"/>
</dbReference>